<name>A0A4R1NN82_9RHOB</name>
<sequence length="297" mass="32133">MNSATLDKRLTARIDTRNGKVAAAHLRGKIEADNFVEPTQYRVAMVVTDLLSDPEGGRERQLIRGETINVIHAEDGMAFGYTDKDGYVGWVDIGDILSHPKQTPTHSVAAARSYAKSTPGLKVMGPVTPLPFGTRVVVISEEDRWARIAWDGGTVTRDLYIPTQHLRPIDTPETDPAAVAERLIGTPYLWGGNSSFGIDCSGLVQAALLACATPCPGDSDMQEAAFPNATGPYQRGDLLFWKGHVAMVTDRDTIIHANAHHMAVAYEPIADAIARIQAQGDGPVTSHKRPNYGASHE</sequence>
<dbReference type="Pfam" id="PF18348">
    <property type="entry name" value="SH3_16"/>
    <property type="match status" value="1"/>
</dbReference>
<gene>
    <name evidence="6" type="ORF">BXY66_0014</name>
</gene>
<evidence type="ECO:0000256" key="4">
    <source>
        <dbReference type="ARBA" id="ARBA00022807"/>
    </source>
</evidence>
<dbReference type="PANTHER" id="PTHR47359">
    <property type="entry name" value="PEPTIDOGLYCAN DL-ENDOPEPTIDASE CWLO"/>
    <property type="match status" value="1"/>
</dbReference>
<proteinExistence type="inferred from homology"/>
<keyword evidence="7" id="KW-1185">Reference proteome</keyword>
<dbReference type="RefSeq" id="WP_243694255.1">
    <property type="nucleotide sequence ID" value="NZ_SMGR01000001.1"/>
</dbReference>
<accession>A0A4R1NN82</accession>
<evidence type="ECO:0000256" key="1">
    <source>
        <dbReference type="ARBA" id="ARBA00007074"/>
    </source>
</evidence>
<dbReference type="InterPro" id="IPR051794">
    <property type="entry name" value="PG_Endopeptidase_C40"/>
</dbReference>
<dbReference type="PROSITE" id="PS51935">
    <property type="entry name" value="NLPC_P60"/>
    <property type="match status" value="1"/>
</dbReference>
<evidence type="ECO:0000259" key="5">
    <source>
        <dbReference type="PROSITE" id="PS51935"/>
    </source>
</evidence>
<keyword evidence="4" id="KW-0788">Thiol protease</keyword>
<dbReference type="PANTHER" id="PTHR47359:SF3">
    <property type="entry name" value="NLP_P60 DOMAIN-CONTAINING PROTEIN-RELATED"/>
    <property type="match status" value="1"/>
</dbReference>
<dbReference type="GO" id="GO:0008234">
    <property type="term" value="F:cysteine-type peptidase activity"/>
    <property type="evidence" value="ECO:0007669"/>
    <property type="project" value="UniProtKB-KW"/>
</dbReference>
<dbReference type="InterPro" id="IPR041382">
    <property type="entry name" value="SH3_16"/>
</dbReference>
<dbReference type="InterPro" id="IPR000064">
    <property type="entry name" value="NLP_P60_dom"/>
</dbReference>
<keyword evidence="3 6" id="KW-0378">Hydrolase</keyword>
<evidence type="ECO:0000313" key="7">
    <source>
        <dbReference type="Proteomes" id="UP000295673"/>
    </source>
</evidence>
<dbReference type="SUPFAM" id="SSF54001">
    <property type="entry name" value="Cysteine proteinases"/>
    <property type="match status" value="1"/>
</dbReference>
<dbReference type="Pfam" id="PF00877">
    <property type="entry name" value="NLPC_P60"/>
    <property type="match status" value="1"/>
</dbReference>
<evidence type="ECO:0000313" key="6">
    <source>
        <dbReference type="EMBL" id="TCL07983.1"/>
    </source>
</evidence>
<dbReference type="Gene3D" id="3.90.1720.10">
    <property type="entry name" value="endopeptidase domain like (from Nostoc punctiforme)"/>
    <property type="match status" value="1"/>
</dbReference>
<dbReference type="AlphaFoldDB" id="A0A4R1NN82"/>
<reference evidence="6 7" key="1">
    <citation type="submission" date="2019-03" db="EMBL/GenBank/DDBJ databases">
        <title>Genomic Encyclopedia of Archaeal and Bacterial Type Strains, Phase II (KMG-II): from individual species to whole genera.</title>
        <authorList>
            <person name="Goeker M."/>
        </authorList>
    </citation>
    <scope>NUCLEOTIDE SEQUENCE [LARGE SCALE GENOMIC DNA]</scope>
    <source>
        <strain evidence="6 7">DSM 26433</strain>
    </source>
</reference>
<dbReference type="EMBL" id="SMGR01000001">
    <property type="protein sequence ID" value="TCL07983.1"/>
    <property type="molecule type" value="Genomic_DNA"/>
</dbReference>
<feature type="domain" description="NlpC/P60" evidence="5">
    <location>
        <begin position="169"/>
        <end position="291"/>
    </location>
</feature>
<evidence type="ECO:0000256" key="3">
    <source>
        <dbReference type="ARBA" id="ARBA00022801"/>
    </source>
</evidence>
<dbReference type="InterPro" id="IPR038765">
    <property type="entry name" value="Papain-like_cys_pep_sf"/>
</dbReference>
<organism evidence="6 7">
    <name type="scientific">Shimia isoporae</name>
    <dbReference type="NCBI Taxonomy" id="647720"/>
    <lineage>
        <taxon>Bacteria</taxon>
        <taxon>Pseudomonadati</taxon>
        <taxon>Pseudomonadota</taxon>
        <taxon>Alphaproteobacteria</taxon>
        <taxon>Rhodobacterales</taxon>
        <taxon>Roseobacteraceae</taxon>
    </lineage>
</organism>
<dbReference type="Proteomes" id="UP000295673">
    <property type="component" value="Unassembled WGS sequence"/>
</dbReference>
<dbReference type="GO" id="GO:0006508">
    <property type="term" value="P:proteolysis"/>
    <property type="evidence" value="ECO:0007669"/>
    <property type="project" value="UniProtKB-KW"/>
</dbReference>
<protein>
    <submittedName>
        <fullName evidence="6">Cell wall-associated NlpC family hydrolase</fullName>
    </submittedName>
</protein>
<keyword evidence="2" id="KW-0645">Protease</keyword>
<comment type="similarity">
    <text evidence="1">Belongs to the peptidase C40 family.</text>
</comment>
<comment type="caution">
    <text evidence="6">The sequence shown here is derived from an EMBL/GenBank/DDBJ whole genome shotgun (WGS) entry which is preliminary data.</text>
</comment>
<evidence type="ECO:0000256" key="2">
    <source>
        <dbReference type="ARBA" id="ARBA00022670"/>
    </source>
</evidence>